<gene>
    <name evidence="1" type="ORF">CR201_G0029327</name>
</gene>
<feature type="non-terminal residue" evidence="1">
    <location>
        <position position="35"/>
    </location>
</feature>
<sequence length="35" mass="3517">MVLSEVDIAKADPAAASHPVLLNGDANVAQKNLGS</sequence>
<accession>A0A2J8UAU6</accession>
<organism evidence="1">
    <name type="scientific">Pongo abelii</name>
    <name type="common">Sumatran orangutan</name>
    <name type="synonym">Pongo pygmaeus abelii</name>
    <dbReference type="NCBI Taxonomy" id="9601"/>
    <lineage>
        <taxon>Eukaryota</taxon>
        <taxon>Metazoa</taxon>
        <taxon>Chordata</taxon>
        <taxon>Craniata</taxon>
        <taxon>Vertebrata</taxon>
        <taxon>Euteleostomi</taxon>
        <taxon>Mammalia</taxon>
        <taxon>Eutheria</taxon>
        <taxon>Euarchontoglires</taxon>
        <taxon>Primates</taxon>
        <taxon>Haplorrhini</taxon>
        <taxon>Catarrhini</taxon>
        <taxon>Hominidae</taxon>
        <taxon>Pongo</taxon>
    </lineage>
</organism>
<dbReference type="AlphaFoldDB" id="A0A2J8UAU6"/>
<evidence type="ECO:0000313" key="1">
    <source>
        <dbReference type="EMBL" id="PNJ42392.1"/>
    </source>
</evidence>
<protein>
    <submittedName>
        <fullName evidence="1">MX1 isoform 13</fullName>
    </submittedName>
</protein>
<name>A0A2J8UAU6_PONAB</name>
<reference evidence="1" key="1">
    <citation type="submission" date="2017-12" db="EMBL/GenBank/DDBJ databases">
        <title>High-resolution comparative analysis of great ape genomes.</title>
        <authorList>
            <person name="Pollen A."/>
            <person name="Hastie A."/>
            <person name="Hormozdiari F."/>
            <person name="Dougherty M."/>
            <person name="Liu R."/>
            <person name="Chaisson M."/>
            <person name="Hoppe E."/>
            <person name="Hill C."/>
            <person name="Pang A."/>
            <person name="Hillier L."/>
            <person name="Baker C."/>
            <person name="Armstrong J."/>
            <person name="Shendure J."/>
            <person name="Paten B."/>
            <person name="Wilson R."/>
            <person name="Chao H."/>
            <person name="Schneider V."/>
            <person name="Ventura M."/>
            <person name="Kronenberg Z."/>
            <person name="Murali S."/>
            <person name="Gordon D."/>
            <person name="Cantsilieris S."/>
            <person name="Munson K."/>
            <person name="Nelson B."/>
            <person name="Raja A."/>
            <person name="Underwood J."/>
            <person name="Diekhans M."/>
            <person name="Fiddes I."/>
            <person name="Haussler D."/>
            <person name="Eichler E."/>
        </authorList>
    </citation>
    <scope>NUCLEOTIDE SEQUENCE [LARGE SCALE GENOMIC DNA]</scope>
    <source>
        <strain evidence="1">Susie</strain>
    </source>
</reference>
<proteinExistence type="predicted"/>
<dbReference type="EMBL" id="NDHI03003466">
    <property type="protein sequence ID" value="PNJ42392.1"/>
    <property type="molecule type" value="Genomic_DNA"/>
</dbReference>
<comment type="caution">
    <text evidence="1">The sequence shown here is derived from an EMBL/GenBank/DDBJ whole genome shotgun (WGS) entry which is preliminary data.</text>
</comment>